<dbReference type="EMBL" id="AZCX01000008">
    <property type="protein sequence ID" value="KRK47537.1"/>
    <property type="molecule type" value="Genomic_DNA"/>
</dbReference>
<reference evidence="2 3" key="1">
    <citation type="journal article" date="2015" name="Genome Announc.">
        <title>Expanding the biotechnology potential of lactobacilli through comparative genomics of 213 strains and associated genera.</title>
        <authorList>
            <person name="Sun Z."/>
            <person name="Harris H.M."/>
            <person name="McCann A."/>
            <person name="Guo C."/>
            <person name="Argimon S."/>
            <person name="Zhang W."/>
            <person name="Yang X."/>
            <person name="Jeffery I.B."/>
            <person name="Cooney J.C."/>
            <person name="Kagawa T.F."/>
            <person name="Liu W."/>
            <person name="Song Y."/>
            <person name="Salvetti E."/>
            <person name="Wrobel A."/>
            <person name="Rasinkangas P."/>
            <person name="Parkhill J."/>
            <person name="Rea M.C."/>
            <person name="O'Sullivan O."/>
            <person name="Ritari J."/>
            <person name="Douillard F.P."/>
            <person name="Paul Ross R."/>
            <person name="Yang R."/>
            <person name="Briner A.E."/>
            <person name="Felis G.E."/>
            <person name="de Vos W.M."/>
            <person name="Barrangou R."/>
            <person name="Klaenhammer T.R."/>
            <person name="Caufield P.W."/>
            <person name="Cui Y."/>
            <person name="Zhang H."/>
            <person name="O'Toole P.W."/>
        </authorList>
    </citation>
    <scope>NUCLEOTIDE SEQUENCE [LARGE SCALE GENOMIC DNA]</scope>
    <source>
        <strain evidence="2 3">JCM 15530</strain>
    </source>
</reference>
<comment type="caution">
    <text evidence="2">The sequence shown here is derived from an EMBL/GenBank/DDBJ whole genome shotgun (WGS) entry which is preliminary data.</text>
</comment>
<dbReference type="InterPro" id="IPR025272">
    <property type="entry name" value="SocA_Panacea"/>
</dbReference>
<organism evidence="2 3">
    <name type="scientific">Secundilactobacillus kimchicus JCM 15530</name>
    <dbReference type="NCBI Taxonomy" id="1302272"/>
    <lineage>
        <taxon>Bacteria</taxon>
        <taxon>Bacillati</taxon>
        <taxon>Bacillota</taxon>
        <taxon>Bacilli</taxon>
        <taxon>Lactobacillales</taxon>
        <taxon>Lactobacillaceae</taxon>
        <taxon>Secundilactobacillus</taxon>
    </lineage>
</organism>
<dbReference type="PATRIC" id="fig|1302272.5.peg.2513"/>
<dbReference type="Proteomes" id="UP000050911">
    <property type="component" value="Unassembled WGS sequence"/>
</dbReference>
<dbReference type="RefSeq" id="WP_054661116.1">
    <property type="nucleotide sequence ID" value="NZ_AZCX01000008.1"/>
</dbReference>
<dbReference type="NCBIfam" id="TIGR03830">
    <property type="entry name" value="CxxCG_CxxCG_HTH"/>
    <property type="match status" value="1"/>
</dbReference>
<dbReference type="Gene3D" id="1.10.260.40">
    <property type="entry name" value="lambda repressor-like DNA-binding domains"/>
    <property type="match status" value="1"/>
</dbReference>
<dbReference type="Pfam" id="PF13274">
    <property type="entry name" value="SocA_Panacea"/>
    <property type="match status" value="1"/>
</dbReference>
<protein>
    <submittedName>
        <fullName evidence="2">Putative phage protein</fullName>
    </submittedName>
</protein>
<dbReference type="AlphaFoldDB" id="A0A0R1HVN0"/>
<dbReference type="CDD" id="cd00093">
    <property type="entry name" value="HTH_XRE"/>
    <property type="match status" value="1"/>
</dbReference>
<dbReference type="OrthoDB" id="3213544at2"/>
<dbReference type="InterPro" id="IPR022452">
    <property type="entry name" value="MqsA"/>
</dbReference>
<dbReference type="InterPro" id="IPR010982">
    <property type="entry name" value="Lambda_DNA-bd_dom_sf"/>
</dbReference>
<evidence type="ECO:0000259" key="1">
    <source>
        <dbReference type="PROSITE" id="PS50943"/>
    </source>
</evidence>
<dbReference type="SMART" id="SM00530">
    <property type="entry name" value="HTH_XRE"/>
    <property type="match status" value="1"/>
</dbReference>
<dbReference type="InterPro" id="IPR001387">
    <property type="entry name" value="Cro/C1-type_HTH"/>
</dbReference>
<dbReference type="Pfam" id="PF01381">
    <property type="entry name" value="HTH_3"/>
    <property type="match status" value="1"/>
</dbReference>
<keyword evidence="3" id="KW-1185">Reference proteome</keyword>
<evidence type="ECO:0000313" key="3">
    <source>
        <dbReference type="Proteomes" id="UP000050911"/>
    </source>
</evidence>
<accession>A0A0R1HVN0</accession>
<proteinExistence type="predicted"/>
<dbReference type="GO" id="GO:0003677">
    <property type="term" value="F:DNA binding"/>
    <property type="evidence" value="ECO:0007669"/>
    <property type="project" value="InterPro"/>
</dbReference>
<dbReference type="SUPFAM" id="SSF47413">
    <property type="entry name" value="lambda repressor-like DNA-binding domains"/>
    <property type="match status" value="1"/>
</dbReference>
<dbReference type="STRING" id="1302272.FC96_GL002464"/>
<dbReference type="PROSITE" id="PS50943">
    <property type="entry name" value="HTH_CROC1"/>
    <property type="match status" value="1"/>
</dbReference>
<feature type="domain" description="HTH cro/C1-type" evidence="1">
    <location>
        <begin position="64"/>
        <end position="116"/>
    </location>
</feature>
<gene>
    <name evidence="2" type="ORF">FC96_GL002464</name>
</gene>
<name>A0A0R1HVN0_9LACO</name>
<evidence type="ECO:0000313" key="2">
    <source>
        <dbReference type="EMBL" id="KRK47537.1"/>
    </source>
</evidence>
<sequence>MKTEVKVINETYTIRGEEVRLSIKARIDVDSGERMFDEELDNEAVSRAFDQYRQRHGMITPERIKALRQSFGLTQRDFAALLGWSATTIATYETGSLPSVANNKLLLALEKDSDMAQTIYESSKQAMTEQGKAAFEQKLDPPKRANATKMIERGINDLFAARRYSEFSGYQAFDLKKFSNMVLFFVSHVSKLTKTKLNKLLFYSDFEYFGRYTVSISGVAYARLPHGPAPDQFDLLYGAMEGAQLMTGKESESGQYDWYYEAANVDFDADLFSKEELEVMAVTLARFKDMDTKAISAFSHGEAAWRNNANGQLISYDDASSLSVLAGE</sequence>